<evidence type="ECO:0000256" key="1">
    <source>
        <dbReference type="ARBA" id="ARBA00008408"/>
    </source>
</evidence>
<dbReference type="EC" id="3.1.3.46" evidence="2"/>
<dbReference type="GO" id="GO:0006351">
    <property type="term" value="P:DNA-templated transcription"/>
    <property type="evidence" value="ECO:0007669"/>
    <property type="project" value="InterPro"/>
</dbReference>
<evidence type="ECO:0000256" key="4">
    <source>
        <dbReference type="ARBA" id="ARBA00022741"/>
    </source>
</evidence>
<dbReference type="PANTHER" id="PTHR10606">
    <property type="entry name" value="6-PHOSPHOFRUCTO-2-KINASE/FRUCTOSE-2,6-BISPHOSPHATASE"/>
    <property type="match status" value="1"/>
</dbReference>
<dbReference type="Pfam" id="PF01591">
    <property type="entry name" value="6PF2K"/>
    <property type="match status" value="1"/>
</dbReference>
<dbReference type="Proteomes" id="UP000093000">
    <property type="component" value="Unassembled WGS sequence"/>
</dbReference>
<dbReference type="GO" id="GO:0006003">
    <property type="term" value="P:fructose 2,6-bisphosphate metabolic process"/>
    <property type="evidence" value="ECO:0007669"/>
    <property type="project" value="InterPro"/>
</dbReference>
<evidence type="ECO:0000256" key="2">
    <source>
        <dbReference type="ARBA" id="ARBA00013067"/>
    </source>
</evidence>
<dbReference type="InterPro" id="IPR001138">
    <property type="entry name" value="Zn2Cys6_DnaBD"/>
</dbReference>
<dbReference type="SUPFAM" id="SSF57701">
    <property type="entry name" value="Zn2/Cys6 DNA-binding domain"/>
    <property type="match status" value="1"/>
</dbReference>
<evidence type="ECO:0000256" key="8">
    <source>
        <dbReference type="PIRSR" id="PIRSR613078-1"/>
    </source>
</evidence>
<dbReference type="OrthoDB" id="4456959at2759"/>
<dbReference type="CDD" id="cd07067">
    <property type="entry name" value="HP_PGM_like"/>
    <property type="match status" value="1"/>
</dbReference>
<feature type="binding site" evidence="9">
    <location>
        <position position="272"/>
    </location>
    <ligand>
        <name>substrate</name>
    </ligand>
</feature>
<dbReference type="PROSITE" id="PS00175">
    <property type="entry name" value="PG_MUTASE"/>
    <property type="match status" value="1"/>
</dbReference>
<comment type="caution">
    <text evidence="12">The sequence shown here is derived from an EMBL/GenBank/DDBJ whole genome shotgun (WGS) entry which is preliminary data.</text>
</comment>
<comment type="similarity">
    <text evidence="1">In the C-terminal section; belongs to the phosphoglycerate mutase family.</text>
</comment>
<dbReference type="CDD" id="cd00067">
    <property type="entry name" value="GAL4"/>
    <property type="match status" value="1"/>
</dbReference>
<dbReference type="FunFam" id="3.40.50.1240:FF:000005">
    <property type="entry name" value="GpmB, Fructose-2,6-bisphosphatase"/>
    <property type="match status" value="1"/>
</dbReference>
<feature type="binding site" evidence="9">
    <location>
        <begin position="221"/>
        <end position="228"/>
    </location>
    <ligand>
        <name>substrate</name>
    </ligand>
</feature>
<dbReference type="FunFam" id="3.40.50.300:FF:000644">
    <property type="entry name" value="GpmB, Fructose-2,6-bisphosphatase"/>
    <property type="match status" value="1"/>
</dbReference>
<dbReference type="InParanoid" id="A0A1C7NQ00"/>
<keyword evidence="7" id="KW-0539">Nucleus</keyword>
<dbReference type="Pfam" id="PF04082">
    <property type="entry name" value="Fungal_trans"/>
    <property type="match status" value="1"/>
</dbReference>
<dbReference type="InterPro" id="IPR013079">
    <property type="entry name" value="6Phosfructo_kin"/>
</dbReference>
<feature type="region of interest" description="Disordered" evidence="10">
    <location>
        <begin position="1116"/>
        <end position="1153"/>
    </location>
</feature>
<dbReference type="InterPro" id="IPR003094">
    <property type="entry name" value="6Pfruct_kin"/>
</dbReference>
<dbReference type="SMART" id="SM00906">
    <property type="entry name" value="Fungal_trans"/>
    <property type="match status" value="1"/>
</dbReference>
<proteinExistence type="inferred from homology"/>
<dbReference type="InterPro" id="IPR027417">
    <property type="entry name" value="P-loop_NTPase"/>
</dbReference>
<evidence type="ECO:0000256" key="10">
    <source>
        <dbReference type="SAM" id="MobiDB-lite"/>
    </source>
</evidence>
<keyword evidence="5" id="KW-0378">Hydrolase</keyword>
<sequence>MSNSNIRLACVMVGLPARGKTFTSQKVCRYLTWLGITTKVFNVSNYRREFYGAKQDHTFFDPKNETGLTQRKGAACAALDDMVRWFEEDNGIVGIYDATNYTKERRKWVYEKLSKANVQVFFIESICEDEAIVLDNIKEVKLSSPDYANMDSELAANDFKARINHYKNQYETITENEYTYIKLIDVGTQVIINMIRGYLESRIVYYLMNLHTAPRKIYMSRHGESMFNLEGKIGGDSPLSPRGMLYAEKLPELIRQNLGDKKLIVWTSTLQRTIQTSSMLDYPKMSRKALDELDAGMCDGMTYEEIEEKYPEDYANRDEDKFNYRYKGGESYRDVVLRLEPVIMDLERQGNILIIGHQAILRCIYAYFMNYSQEDLPYVKIPLHTVIELTPKAYGCEEKKYKVDIEAVDTHRPKPSIKKKTSKQEINGTLKGASGEIAGDSSTPILPISPQLWPQMMVSSLTHQNELPPLKRPRSSLACIRCRKKKVKCDFIQPTCSRCANADLVCDYATPPRRVDGLAFDKLGGNVEDLKERMQRTYRELIMMRDNMHPMFLGKLDHSNHTIQPENQQVKWKISFVSSGLRIDTNIANIADLYRILLNGIRQLNINHDNSAGLSNVISDKHRNENDSLLKPSWEKNSLAKDRLWEVNDSEAQKILTGNVQPATITTSNATMFFPKETLKHLVQTCYHSCFLPYQILDQDEFMEKYNTPGGLEPILMNSIHAWVSKHGCIYHNTPHTHQNPATIGESYFLKARKLLKKRFDQSNFTTIQALLNLYMYQLSSERSNLAYLYIGLAIRMAQDLKLHKKDYMPSDPKEKERNKRLWWSAYWLDLDAALGSNRPTMVDDKDIDIDYPSKLDSEDQETGYRIQFSVEFIKLMRIRKDIAKHLPSEQSGQSLLSAISRLETALTNWLHQLPHEFKYDPNNDNLFVKTGSFRDEAQLILNIAYQATWIMLHRFFVPKVDQPASPVALLSLDICTKSATSITAMLEIYTAQCHWCHLFYTLDGILASVSIHRLNAAMRAEGEEEMVSDAQRHLLLTAYILRSSPLIYKEKVIKIVESIDDFFKSHNLESKMSFSQNNRMSQFNSYQHQTGSKHNSNNHPAPVHLSTEQALYCSTEAQSPPQPKMSNKSKRGNRKSKQEKEHTSNSSGSILLTDPNSSLVNFSIHRMNSRKNDGLASSESLGSSINLLNDRVAFSCIPQHTIDSGNTSISSYNSDEQQSLLRDNDTNTIDFSFPTHQTSPVVDMDSLLMSDVVHDLLYNTSRPLIDQGIQDNSNRIYLTSGDYFPNRKRPYQE</sequence>
<accession>A0A1C7NQ00</accession>
<evidence type="ECO:0000313" key="12">
    <source>
        <dbReference type="EMBL" id="OBZ91182.1"/>
    </source>
</evidence>
<dbReference type="Pfam" id="PF00300">
    <property type="entry name" value="His_Phos_1"/>
    <property type="match status" value="1"/>
</dbReference>
<dbReference type="CDD" id="cd12148">
    <property type="entry name" value="fungal_TF_MHR"/>
    <property type="match status" value="1"/>
</dbReference>
<evidence type="ECO:0000256" key="3">
    <source>
        <dbReference type="ARBA" id="ARBA00022723"/>
    </source>
</evidence>
<gene>
    <name evidence="12" type="primary">FBP26_1</name>
    <name evidence="12" type="ORF">A0J61_00753</name>
</gene>
<dbReference type="GO" id="GO:0000981">
    <property type="term" value="F:DNA-binding transcription factor activity, RNA polymerase II-specific"/>
    <property type="evidence" value="ECO:0007669"/>
    <property type="project" value="InterPro"/>
</dbReference>
<dbReference type="GO" id="GO:0005829">
    <property type="term" value="C:cytosol"/>
    <property type="evidence" value="ECO:0007669"/>
    <property type="project" value="TreeGrafter"/>
</dbReference>
<dbReference type="GO" id="GO:0003677">
    <property type="term" value="F:DNA binding"/>
    <property type="evidence" value="ECO:0007669"/>
    <property type="project" value="InterPro"/>
</dbReference>
<dbReference type="PROSITE" id="PS00463">
    <property type="entry name" value="ZN2_CY6_FUNGAL_1"/>
    <property type="match status" value="1"/>
</dbReference>
<organism evidence="12 13">
    <name type="scientific">Choanephora cucurbitarum</name>
    <dbReference type="NCBI Taxonomy" id="101091"/>
    <lineage>
        <taxon>Eukaryota</taxon>
        <taxon>Fungi</taxon>
        <taxon>Fungi incertae sedis</taxon>
        <taxon>Mucoromycota</taxon>
        <taxon>Mucoromycotina</taxon>
        <taxon>Mucoromycetes</taxon>
        <taxon>Mucorales</taxon>
        <taxon>Mucorineae</taxon>
        <taxon>Choanephoraceae</taxon>
        <taxon>Choanephoroideae</taxon>
        <taxon>Choanephora</taxon>
    </lineage>
</organism>
<keyword evidence="13" id="KW-1185">Reference proteome</keyword>
<evidence type="ECO:0000256" key="6">
    <source>
        <dbReference type="ARBA" id="ARBA00022840"/>
    </source>
</evidence>
<dbReference type="InterPro" id="IPR001345">
    <property type="entry name" value="PG/BPGM_mutase_AS"/>
</dbReference>
<dbReference type="SUPFAM" id="SSF53254">
    <property type="entry name" value="Phosphoglycerate mutase-like"/>
    <property type="match status" value="1"/>
</dbReference>
<evidence type="ECO:0000259" key="11">
    <source>
        <dbReference type="PROSITE" id="PS50048"/>
    </source>
</evidence>
<keyword evidence="4" id="KW-0547">Nucleotide-binding</keyword>
<dbReference type="SMART" id="SM00855">
    <property type="entry name" value="PGAM"/>
    <property type="match status" value="1"/>
</dbReference>
<feature type="active site" description="Proton donor/acceptor" evidence="8">
    <location>
        <position position="292"/>
    </location>
</feature>
<dbReference type="GO" id="GO:0006000">
    <property type="term" value="P:fructose metabolic process"/>
    <property type="evidence" value="ECO:0007669"/>
    <property type="project" value="InterPro"/>
</dbReference>
<evidence type="ECO:0000256" key="7">
    <source>
        <dbReference type="ARBA" id="ARBA00023242"/>
    </source>
</evidence>
<reference evidence="12 13" key="1">
    <citation type="submission" date="2016-03" db="EMBL/GenBank/DDBJ databases">
        <title>Choanephora cucurbitarum.</title>
        <authorList>
            <person name="Min B."/>
            <person name="Park H."/>
            <person name="Park J.-H."/>
            <person name="Shin H.-D."/>
            <person name="Choi I.-G."/>
        </authorList>
    </citation>
    <scope>NUCLEOTIDE SEQUENCE [LARGE SCALE GENOMIC DNA]</scope>
    <source>
        <strain evidence="12 13">KUS-F28377</strain>
    </source>
</reference>
<protein>
    <recommendedName>
        <fullName evidence="2">fructose-2,6-bisphosphate 2-phosphatase</fullName>
        <ecNumber evidence="2">3.1.3.46</ecNumber>
    </recommendedName>
</protein>
<dbReference type="PANTHER" id="PTHR10606:SF44">
    <property type="entry name" value="6-PHOSPHOFRUCTO 2-KINASE_FRUCTOSE 2,6-BISPHOSPHATASE LONG FORM"/>
    <property type="match status" value="1"/>
</dbReference>
<dbReference type="GO" id="GO:0008270">
    <property type="term" value="F:zinc ion binding"/>
    <property type="evidence" value="ECO:0007669"/>
    <property type="project" value="InterPro"/>
</dbReference>
<evidence type="ECO:0000256" key="9">
    <source>
        <dbReference type="PIRSR" id="PIRSR613078-2"/>
    </source>
</evidence>
<name>A0A1C7NQ00_9FUNG</name>
<feature type="domain" description="Zn(2)-C6 fungal-type" evidence="11">
    <location>
        <begin position="478"/>
        <end position="508"/>
    </location>
</feature>
<dbReference type="GO" id="GO:0005524">
    <property type="term" value="F:ATP binding"/>
    <property type="evidence" value="ECO:0007669"/>
    <property type="project" value="UniProtKB-KW"/>
</dbReference>
<keyword evidence="6" id="KW-0067">ATP-binding</keyword>
<dbReference type="Gene3D" id="4.10.240.10">
    <property type="entry name" value="Zn(2)-C6 fungal-type DNA-binding domain"/>
    <property type="match status" value="1"/>
</dbReference>
<keyword evidence="3" id="KW-0479">Metal-binding</keyword>
<dbReference type="SUPFAM" id="SSF52540">
    <property type="entry name" value="P-loop containing nucleoside triphosphate hydrolases"/>
    <property type="match status" value="1"/>
</dbReference>
<feature type="active site" description="Tele-phosphohistidine intermediate" evidence="8">
    <location>
        <position position="222"/>
    </location>
</feature>
<dbReference type="STRING" id="101091.A0A1C7NQ00"/>
<dbReference type="GO" id="GO:0004331">
    <property type="term" value="F:fructose-2,6-bisphosphate 2-phosphatase activity"/>
    <property type="evidence" value="ECO:0007669"/>
    <property type="project" value="UniProtKB-EC"/>
</dbReference>
<dbReference type="SMART" id="SM00066">
    <property type="entry name" value="GAL4"/>
    <property type="match status" value="1"/>
</dbReference>
<dbReference type="InterPro" id="IPR007219">
    <property type="entry name" value="XnlR_reg_dom"/>
</dbReference>
<dbReference type="InterPro" id="IPR013078">
    <property type="entry name" value="His_Pase_superF_clade-1"/>
</dbReference>
<dbReference type="PRINTS" id="PR00991">
    <property type="entry name" value="6PFRUCTKNASE"/>
</dbReference>
<dbReference type="InterPro" id="IPR029033">
    <property type="entry name" value="His_PPase_superfam"/>
</dbReference>
<dbReference type="EMBL" id="LUGH01000019">
    <property type="protein sequence ID" value="OBZ91182.1"/>
    <property type="molecule type" value="Genomic_DNA"/>
</dbReference>
<dbReference type="InterPro" id="IPR036864">
    <property type="entry name" value="Zn2-C6_fun-type_DNA-bd_sf"/>
</dbReference>
<dbReference type="Gene3D" id="3.40.50.1240">
    <property type="entry name" value="Phosphoglycerate mutase-like"/>
    <property type="match status" value="1"/>
</dbReference>
<dbReference type="GO" id="GO:0003873">
    <property type="term" value="F:6-phosphofructo-2-kinase activity"/>
    <property type="evidence" value="ECO:0007669"/>
    <property type="project" value="InterPro"/>
</dbReference>
<dbReference type="Gene3D" id="3.40.50.300">
    <property type="entry name" value="P-loop containing nucleotide triphosphate hydrolases"/>
    <property type="match status" value="1"/>
</dbReference>
<evidence type="ECO:0000256" key="5">
    <source>
        <dbReference type="ARBA" id="ARBA00022801"/>
    </source>
</evidence>
<evidence type="ECO:0000313" key="13">
    <source>
        <dbReference type="Proteomes" id="UP000093000"/>
    </source>
</evidence>
<dbReference type="PROSITE" id="PS50048">
    <property type="entry name" value="ZN2_CY6_FUNGAL_2"/>
    <property type="match status" value="1"/>
</dbReference>
<dbReference type="Pfam" id="PF00172">
    <property type="entry name" value="Zn_clus"/>
    <property type="match status" value="1"/>
</dbReference>